<organism evidence="1 2">
    <name type="scientific">Paenibacillus medicaginis</name>
    <dbReference type="NCBI Taxonomy" id="1470560"/>
    <lineage>
        <taxon>Bacteria</taxon>
        <taxon>Bacillati</taxon>
        <taxon>Bacillota</taxon>
        <taxon>Bacilli</taxon>
        <taxon>Bacillales</taxon>
        <taxon>Paenibacillaceae</taxon>
        <taxon>Paenibacillus</taxon>
    </lineage>
</organism>
<dbReference type="EMBL" id="JBHIRY010000008">
    <property type="protein sequence ID" value="MFB5760922.1"/>
    <property type="molecule type" value="Genomic_DNA"/>
</dbReference>
<gene>
    <name evidence="1" type="ORF">ACE5LO_11015</name>
</gene>
<sequence>MATKRKKALFTIVEGESDSFFFYDELQKICKDEHIVIKAYNGDIFTDLQKQNTPIRDRVREFFADRMDNLRVSDFLGILHFTDTDGAFINDDKIIVDPQQDGNLKYDNNGIYVNSIAQQAKIQLRNKLKLEHTSNARKLRNITYKRTEVPYRLFYLSQNLEHLVFDELNVPNSEKGNRIVGFMKQQTTQNPVETLLRDHFPGRSYKTNKYNDSWDYIFQDDHSLQRCTNAFLMYDFLQELLELATKK</sequence>
<comment type="caution">
    <text evidence="1">The sequence shown here is derived from an EMBL/GenBank/DDBJ whole genome shotgun (WGS) entry which is preliminary data.</text>
</comment>
<accession>A0ABV5C084</accession>
<proteinExistence type="predicted"/>
<name>A0ABV5C084_9BACL</name>
<protein>
    <recommendedName>
        <fullName evidence="3">DUF4435 domain-containing protein</fullName>
    </recommendedName>
</protein>
<evidence type="ECO:0000313" key="1">
    <source>
        <dbReference type="EMBL" id="MFB5760922.1"/>
    </source>
</evidence>
<evidence type="ECO:0000313" key="2">
    <source>
        <dbReference type="Proteomes" id="UP001580430"/>
    </source>
</evidence>
<dbReference type="Proteomes" id="UP001580430">
    <property type="component" value="Unassembled WGS sequence"/>
</dbReference>
<evidence type="ECO:0008006" key="3">
    <source>
        <dbReference type="Google" id="ProtNLM"/>
    </source>
</evidence>
<dbReference type="RefSeq" id="WP_375520067.1">
    <property type="nucleotide sequence ID" value="NZ_JBHIRY010000008.1"/>
</dbReference>
<reference evidence="1 2" key="1">
    <citation type="submission" date="2024-09" db="EMBL/GenBank/DDBJ databases">
        <title>Paenibacillus zeirhizospherea sp. nov., isolated from surface of the maize (Zea mays) roots in a horticulture field, Hungary.</title>
        <authorList>
            <person name="Marton D."/>
            <person name="Farkas M."/>
            <person name="Bedics A."/>
            <person name="Toth E."/>
            <person name="Tancsics A."/>
            <person name="Boka K."/>
            <person name="Marati G."/>
            <person name="Kriszt B."/>
            <person name="Cserhati M."/>
        </authorList>
    </citation>
    <scope>NUCLEOTIDE SEQUENCE [LARGE SCALE GENOMIC DNA]</scope>
    <source>
        <strain evidence="1 2">JCM 18446</strain>
    </source>
</reference>
<keyword evidence="2" id="KW-1185">Reference proteome</keyword>